<proteinExistence type="predicted"/>
<comment type="caution">
    <text evidence="2">The sequence shown here is derived from an EMBL/GenBank/DDBJ whole genome shotgun (WGS) entry which is preliminary data.</text>
</comment>
<evidence type="ECO:0000313" key="2">
    <source>
        <dbReference type="EMBL" id="MCQ9629247.1"/>
    </source>
</evidence>
<dbReference type="RefSeq" id="WP_257175239.1">
    <property type="nucleotide sequence ID" value="NZ_JAJUOY010000007.1"/>
</dbReference>
<name>A0ABT1WSG6_ACTSU</name>
<reference evidence="2 3" key="1">
    <citation type="submission" date="2021-12" db="EMBL/GenBank/DDBJ databases">
        <title>Identification and characterization of A. suis stains in western Canada.</title>
        <authorList>
            <person name="Kulathunga D.G.R.S."/>
            <person name="De Oliveira Costa M."/>
        </authorList>
    </citation>
    <scope>NUCLEOTIDE SEQUENCE [LARGE SCALE GENOMIC DNA]</scope>
    <source>
        <strain evidence="2 3">18_292</strain>
    </source>
</reference>
<evidence type="ECO:0000313" key="3">
    <source>
        <dbReference type="Proteomes" id="UP001206331"/>
    </source>
</evidence>
<dbReference type="Pfam" id="PF04233">
    <property type="entry name" value="Phage_Mu_F"/>
    <property type="match status" value="1"/>
</dbReference>
<protein>
    <submittedName>
        <fullName evidence="2">Minor capsid protein</fullName>
    </submittedName>
</protein>
<dbReference type="EMBL" id="JAJUPA010000002">
    <property type="protein sequence ID" value="MCQ9629247.1"/>
    <property type="molecule type" value="Genomic_DNA"/>
</dbReference>
<gene>
    <name evidence="2" type="ORF">LZL92_03030</name>
</gene>
<dbReference type="Proteomes" id="UP001206331">
    <property type="component" value="Unassembled WGS sequence"/>
</dbReference>
<keyword evidence="3" id="KW-1185">Reference proteome</keyword>
<dbReference type="InterPro" id="IPR006528">
    <property type="entry name" value="Phage_head_morphogenesis_dom"/>
</dbReference>
<accession>A0ABT1WSG6</accession>
<organism evidence="2 3">
    <name type="scientific">Actinobacillus suis</name>
    <dbReference type="NCBI Taxonomy" id="716"/>
    <lineage>
        <taxon>Bacteria</taxon>
        <taxon>Pseudomonadati</taxon>
        <taxon>Pseudomonadota</taxon>
        <taxon>Gammaproteobacteria</taxon>
        <taxon>Pasteurellales</taxon>
        <taxon>Pasteurellaceae</taxon>
        <taxon>Actinobacillus</taxon>
    </lineage>
</organism>
<feature type="domain" description="Phage head morphogenesis" evidence="1">
    <location>
        <begin position="62"/>
        <end position="187"/>
    </location>
</feature>
<evidence type="ECO:0000259" key="1">
    <source>
        <dbReference type="Pfam" id="PF04233"/>
    </source>
</evidence>
<dbReference type="NCBIfam" id="TIGR01641">
    <property type="entry name" value="phageSPP1_gp7"/>
    <property type="match status" value="1"/>
</dbReference>
<sequence>MPTDNEKNLDMGYVLRLEPELAVDYLRAKGVNITWDWHEQLEEAHARAFTVAKATRAEVIDTLRWATEKAIAEGVPEREYIKNLEPMLKTLGWWGKTVDENGNTVQLGSPRRLKTILRTNKSTAYHAARYAKQMENADEQPYWQYIAVKDSRTRASHLSLHGKVYRFDDPIWQTMYPPNDWNCRCRVRALSEFALKKQGLSVSTSKNSISTETAIAGINKDTGEEIRTTVSKIKTDQGEMKVGAGWNYNVGSAAFGTDIAVMRKLQQITNRDLRSQTIQAINNSEARHKAFENWVKSNLGARGASNRYISVGFVSTEIAEKVTLFSNGERVPELVLVMSEKRLAHANSLKHHETGVGLSVEEYASISRIVANPSLVVWDSERGHHNLIYFNDDKTIKVVVDSPSNDKLKPAQHVDSVINAYKVDYSDVLNKIRSGVYKIVEGKE</sequence>